<proteinExistence type="inferred from homology"/>
<dbReference type="PANTHER" id="PTHR19957:SF307">
    <property type="entry name" value="PROTEIN SSO1-RELATED"/>
    <property type="match status" value="1"/>
</dbReference>
<keyword evidence="4 10" id="KW-0812">Transmembrane</keyword>
<keyword evidence="7 10" id="KW-0472">Membrane</keyword>
<dbReference type="Proteomes" id="UP000316726">
    <property type="component" value="Chromosome 2"/>
</dbReference>
<dbReference type="AlphaFoldDB" id="A0A5B8MDH7"/>
<evidence type="ECO:0000313" key="12">
    <source>
        <dbReference type="EMBL" id="QDZ18648.1"/>
    </source>
</evidence>
<evidence type="ECO:0000256" key="10">
    <source>
        <dbReference type="SAM" id="Phobius"/>
    </source>
</evidence>
<dbReference type="SMART" id="SM00503">
    <property type="entry name" value="SynN"/>
    <property type="match status" value="1"/>
</dbReference>
<dbReference type="FunFam" id="1.20.5.110:FF:000008">
    <property type="entry name" value="Syntaxin 132"/>
    <property type="match status" value="1"/>
</dbReference>
<dbReference type="Pfam" id="PF05739">
    <property type="entry name" value="SNARE"/>
    <property type="match status" value="1"/>
</dbReference>
<evidence type="ECO:0000259" key="11">
    <source>
        <dbReference type="PROSITE" id="PS50192"/>
    </source>
</evidence>
<dbReference type="CDD" id="cd15848">
    <property type="entry name" value="SNARE_syntaxin1-like"/>
    <property type="match status" value="1"/>
</dbReference>
<evidence type="ECO:0000256" key="9">
    <source>
        <dbReference type="SAM" id="MobiDB-lite"/>
    </source>
</evidence>
<evidence type="ECO:0000256" key="5">
    <source>
        <dbReference type="ARBA" id="ARBA00022927"/>
    </source>
</evidence>
<dbReference type="PROSITE" id="PS50192">
    <property type="entry name" value="T_SNARE"/>
    <property type="match status" value="1"/>
</dbReference>
<organism evidence="12 13">
    <name type="scientific">Chloropicon primus</name>
    <dbReference type="NCBI Taxonomy" id="1764295"/>
    <lineage>
        <taxon>Eukaryota</taxon>
        <taxon>Viridiplantae</taxon>
        <taxon>Chlorophyta</taxon>
        <taxon>Chloropicophyceae</taxon>
        <taxon>Chloropicales</taxon>
        <taxon>Chloropicaceae</taxon>
        <taxon>Chloropicon</taxon>
    </lineage>
</organism>
<evidence type="ECO:0000256" key="4">
    <source>
        <dbReference type="ARBA" id="ARBA00022692"/>
    </source>
</evidence>
<dbReference type="STRING" id="1764295.A0A5B8MDH7"/>
<dbReference type="InterPro" id="IPR006011">
    <property type="entry name" value="Syntaxin_N"/>
</dbReference>
<dbReference type="GO" id="GO:0006906">
    <property type="term" value="P:vesicle fusion"/>
    <property type="evidence" value="ECO:0007669"/>
    <property type="project" value="TreeGrafter"/>
</dbReference>
<dbReference type="GO" id="GO:0006887">
    <property type="term" value="P:exocytosis"/>
    <property type="evidence" value="ECO:0007669"/>
    <property type="project" value="TreeGrafter"/>
</dbReference>
<dbReference type="InterPro" id="IPR045242">
    <property type="entry name" value="Syntaxin"/>
</dbReference>
<evidence type="ECO:0000256" key="2">
    <source>
        <dbReference type="ARBA" id="ARBA00009063"/>
    </source>
</evidence>
<dbReference type="GO" id="GO:0005484">
    <property type="term" value="F:SNAP receptor activity"/>
    <property type="evidence" value="ECO:0007669"/>
    <property type="project" value="InterPro"/>
</dbReference>
<evidence type="ECO:0000313" key="13">
    <source>
        <dbReference type="Proteomes" id="UP000316726"/>
    </source>
</evidence>
<keyword evidence="6 10" id="KW-1133">Transmembrane helix</keyword>
<dbReference type="Gene3D" id="1.20.58.70">
    <property type="match status" value="1"/>
</dbReference>
<dbReference type="Gene3D" id="1.20.5.110">
    <property type="match status" value="1"/>
</dbReference>
<reference evidence="12 13" key="1">
    <citation type="submission" date="2018-07" db="EMBL/GenBank/DDBJ databases">
        <title>The complete nuclear genome of the prasinophyte Chloropicon primus (CCMP1205).</title>
        <authorList>
            <person name="Pombert J.-F."/>
            <person name="Otis C."/>
            <person name="Turmel M."/>
            <person name="Lemieux C."/>
        </authorList>
    </citation>
    <scope>NUCLEOTIDE SEQUENCE [LARGE SCALE GENOMIC DNA]</scope>
    <source>
        <strain evidence="12 13">CCMP1205</strain>
    </source>
</reference>
<keyword evidence="3" id="KW-0813">Transport</keyword>
<dbReference type="EMBL" id="CP031035">
    <property type="protein sequence ID" value="QDZ18648.1"/>
    <property type="molecule type" value="Genomic_DNA"/>
</dbReference>
<dbReference type="GO" id="GO:0005886">
    <property type="term" value="C:plasma membrane"/>
    <property type="evidence" value="ECO:0007669"/>
    <property type="project" value="TreeGrafter"/>
</dbReference>
<comment type="similarity">
    <text evidence="2 8">Belongs to the syntaxin family.</text>
</comment>
<dbReference type="SMART" id="SM00397">
    <property type="entry name" value="t_SNARE"/>
    <property type="match status" value="1"/>
</dbReference>
<accession>A0A5B8MDH7</accession>
<dbReference type="PROSITE" id="PS00914">
    <property type="entry name" value="SYNTAXIN"/>
    <property type="match status" value="1"/>
</dbReference>
<dbReference type="CDD" id="cd00179">
    <property type="entry name" value="SynN"/>
    <property type="match status" value="1"/>
</dbReference>
<dbReference type="InterPro" id="IPR006012">
    <property type="entry name" value="Syntaxin/epimorphin_CS"/>
</dbReference>
<sequence length="316" mass="35718">MNDLLSSIKGTESKTVSSSHSRAKSSDSADIEAGQVSEKSSEGSFLDDFFKKVAVIKSDTNSISRQLLKLKDIHKQLKFQAQVQELQELRDEMQDDIDVVSKKAKETKAKLEALEKDNELSRQKKDSGPGSCEDRTRTSVTDSLKRKLKDVMKEFADLREQFRDEHREEVKRYIFYQKREVADEAEVDQLIESGQSEQMFQNAILEAGRGHIEDTLLEIAERREAVKEIEKKLLELYQIFIDLSALVEAQGEVLDNIEVQVSKSVDYVASGTAALSKAKEYQKKGRKLMCCSAIILLVILFAILMGVMKPWKSGTA</sequence>
<evidence type="ECO:0000256" key="7">
    <source>
        <dbReference type="ARBA" id="ARBA00023136"/>
    </source>
</evidence>
<feature type="domain" description="T-SNARE coiled-coil homology" evidence="11">
    <location>
        <begin position="216"/>
        <end position="278"/>
    </location>
</feature>
<dbReference type="InterPro" id="IPR000727">
    <property type="entry name" value="T_SNARE_dom"/>
</dbReference>
<evidence type="ECO:0000256" key="3">
    <source>
        <dbReference type="ARBA" id="ARBA00022448"/>
    </source>
</evidence>
<feature type="region of interest" description="Disordered" evidence="9">
    <location>
        <begin position="1"/>
        <end position="43"/>
    </location>
</feature>
<evidence type="ECO:0000256" key="1">
    <source>
        <dbReference type="ARBA" id="ARBA00004211"/>
    </source>
</evidence>
<keyword evidence="5" id="KW-0653">Protein transport</keyword>
<dbReference type="OrthoDB" id="10255013at2759"/>
<comment type="subcellular location">
    <subcellularLocation>
        <location evidence="1">Membrane</location>
        <topology evidence="1">Single-pass type IV membrane protein</topology>
    </subcellularLocation>
</comment>
<feature type="compositionally biased region" description="Polar residues" evidence="9">
    <location>
        <begin position="1"/>
        <end position="10"/>
    </location>
</feature>
<dbReference type="GO" id="GO:0048278">
    <property type="term" value="P:vesicle docking"/>
    <property type="evidence" value="ECO:0007669"/>
    <property type="project" value="TreeGrafter"/>
</dbReference>
<evidence type="ECO:0000256" key="8">
    <source>
        <dbReference type="RuleBase" id="RU003858"/>
    </source>
</evidence>
<dbReference type="GO" id="GO:0006886">
    <property type="term" value="P:intracellular protein transport"/>
    <property type="evidence" value="ECO:0007669"/>
    <property type="project" value="InterPro"/>
</dbReference>
<dbReference type="GO" id="GO:0031201">
    <property type="term" value="C:SNARE complex"/>
    <property type="evidence" value="ECO:0007669"/>
    <property type="project" value="TreeGrafter"/>
</dbReference>
<evidence type="ECO:0000256" key="6">
    <source>
        <dbReference type="ARBA" id="ARBA00022989"/>
    </source>
</evidence>
<dbReference type="GO" id="GO:0000149">
    <property type="term" value="F:SNARE binding"/>
    <property type="evidence" value="ECO:0007669"/>
    <property type="project" value="TreeGrafter"/>
</dbReference>
<keyword evidence="13" id="KW-1185">Reference proteome</keyword>
<protein>
    <submittedName>
        <fullName evidence="12">Syntaxin</fullName>
    </submittedName>
</protein>
<dbReference type="InterPro" id="IPR010989">
    <property type="entry name" value="SNARE"/>
</dbReference>
<dbReference type="Pfam" id="PF00804">
    <property type="entry name" value="Syntaxin"/>
    <property type="match status" value="1"/>
</dbReference>
<name>A0A5B8MDH7_9CHLO</name>
<feature type="region of interest" description="Disordered" evidence="9">
    <location>
        <begin position="113"/>
        <end position="139"/>
    </location>
</feature>
<feature type="transmembrane region" description="Helical" evidence="10">
    <location>
        <begin position="288"/>
        <end position="308"/>
    </location>
</feature>
<dbReference type="GO" id="GO:0012505">
    <property type="term" value="C:endomembrane system"/>
    <property type="evidence" value="ECO:0007669"/>
    <property type="project" value="TreeGrafter"/>
</dbReference>
<gene>
    <name evidence="12" type="ORF">A3770_02p11660</name>
</gene>
<dbReference type="SUPFAM" id="SSF47661">
    <property type="entry name" value="t-snare proteins"/>
    <property type="match status" value="1"/>
</dbReference>
<dbReference type="PANTHER" id="PTHR19957">
    <property type="entry name" value="SYNTAXIN"/>
    <property type="match status" value="1"/>
</dbReference>